<dbReference type="AlphaFoldDB" id="A0ABD5VE25"/>
<keyword evidence="2" id="KW-1185">Reference proteome</keyword>
<protein>
    <submittedName>
        <fullName evidence="1">Uncharacterized protein</fullName>
    </submittedName>
</protein>
<dbReference type="EMBL" id="JBHSXN010000001">
    <property type="protein sequence ID" value="MFC6951933.1"/>
    <property type="molecule type" value="Genomic_DNA"/>
</dbReference>
<organism evidence="1 2">
    <name type="scientific">Halorubellus litoreus</name>
    <dbReference type="NCBI Taxonomy" id="755308"/>
    <lineage>
        <taxon>Archaea</taxon>
        <taxon>Methanobacteriati</taxon>
        <taxon>Methanobacteriota</taxon>
        <taxon>Stenosarchaea group</taxon>
        <taxon>Halobacteria</taxon>
        <taxon>Halobacteriales</taxon>
        <taxon>Halorubellaceae</taxon>
        <taxon>Halorubellus</taxon>
    </lineage>
</organism>
<gene>
    <name evidence="1" type="ORF">ACFQGB_03570</name>
</gene>
<dbReference type="Proteomes" id="UP001596395">
    <property type="component" value="Unassembled WGS sequence"/>
</dbReference>
<sequence length="67" mass="6955">MSGEYFAVDEGVGRTLALLAGPSSKARATDAVAEQGGSEARVVDRGTLDLLKLAGRYDVDDQRGEAA</sequence>
<evidence type="ECO:0000313" key="1">
    <source>
        <dbReference type="EMBL" id="MFC6951933.1"/>
    </source>
</evidence>
<evidence type="ECO:0000313" key="2">
    <source>
        <dbReference type="Proteomes" id="UP001596395"/>
    </source>
</evidence>
<reference evidence="1 2" key="1">
    <citation type="journal article" date="2019" name="Int. J. Syst. Evol. Microbiol.">
        <title>The Global Catalogue of Microorganisms (GCM) 10K type strain sequencing project: providing services to taxonomists for standard genome sequencing and annotation.</title>
        <authorList>
            <consortium name="The Broad Institute Genomics Platform"/>
            <consortium name="The Broad Institute Genome Sequencing Center for Infectious Disease"/>
            <person name="Wu L."/>
            <person name="Ma J."/>
        </authorList>
    </citation>
    <scope>NUCLEOTIDE SEQUENCE [LARGE SCALE GENOMIC DNA]</scope>
    <source>
        <strain evidence="1 2">GX26</strain>
    </source>
</reference>
<comment type="caution">
    <text evidence="1">The sequence shown here is derived from an EMBL/GenBank/DDBJ whole genome shotgun (WGS) entry which is preliminary data.</text>
</comment>
<dbReference type="RefSeq" id="WP_336348939.1">
    <property type="nucleotide sequence ID" value="NZ_JAZAQL010000001.1"/>
</dbReference>
<proteinExistence type="predicted"/>
<name>A0ABD5VE25_9EURY</name>
<accession>A0ABD5VE25</accession>